<evidence type="ECO:0000313" key="1">
    <source>
        <dbReference type="EMBL" id="JAH76067.1"/>
    </source>
</evidence>
<organism evidence="1">
    <name type="scientific">Anguilla anguilla</name>
    <name type="common">European freshwater eel</name>
    <name type="synonym">Muraena anguilla</name>
    <dbReference type="NCBI Taxonomy" id="7936"/>
    <lineage>
        <taxon>Eukaryota</taxon>
        <taxon>Metazoa</taxon>
        <taxon>Chordata</taxon>
        <taxon>Craniata</taxon>
        <taxon>Vertebrata</taxon>
        <taxon>Euteleostomi</taxon>
        <taxon>Actinopterygii</taxon>
        <taxon>Neopterygii</taxon>
        <taxon>Teleostei</taxon>
        <taxon>Anguilliformes</taxon>
        <taxon>Anguillidae</taxon>
        <taxon>Anguilla</taxon>
    </lineage>
</organism>
<protein>
    <submittedName>
        <fullName evidence="1">Uncharacterized protein</fullName>
    </submittedName>
</protein>
<dbReference type="EMBL" id="GBXM01032510">
    <property type="protein sequence ID" value="JAH76067.1"/>
    <property type="molecule type" value="Transcribed_RNA"/>
</dbReference>
<sequence length="21" mass="2504">MANYLLVNVFKIQKQMSQFSN</sequence>
<accession>A0A0E9VDE0</accession>
<dbReference type="AlphaFoldDB" id="A0A0E9VDE0"/>
<reference evidence="1" key="1">
    <citation type="submission" date="2014-11" db="EMBL/GenBank/DDBJ databases">
        <authorList>
            <person name="Amaro Gonzalez C."/>
        </authorList>
    </citation>
    <scope>NUCLEOTIDE SEQUENCE</scope>
</reference>
<reference evidence="1" key="2">
    <citation type="journal article" date="2015" name="Fish Shellfish Immunol.">
        <title>Early steps in the European eel (Anguilla anguilla)-Vibrio vulnificus interaction in the gills: Role of the RtxA13 toxin.</title>
        <authorList>
            <person name="Callol A."/>
            <person name="Pajuelo D."/>
            <person name="Ebbesson L."/>
            <person name="Teles M."/>
            <person name="MacKenzie S."/>
            <person name="Amaro C."/>
        </authorList>
    </citation>
    <scope>NUCLEOTIDE SEQUENCE</scope>
</reference>
<proteinExistence type="predicted"/>
<name>A0A0E9VDE0_ANGAN</name>